<dbReference type="Gene3D" id="3.30.310.50">
    <property type="entry name" value="Alpha-D-phosphohexomutase, C-terminal domain"/>
    <property type="match status" value="1"/>
</dbReference>
<dbReference type="Proteomes" id="UP001378960">
    <property type="component" value="Unassembled WGS sequence"/>
</dbReference>
<reference evidence="2 3" key="1">
    <citation type="journal article" date="2023" name="Elife">
        <title>Identification of key yeast species and microbe-microbe interactions impacting larval growth of Drosophila in the wild.</title>
        <authorList>
            <person name="Mure A."/>
            <person name="Sugiura Y."/>
            <person name="Maeda R."/>
            <person name="Honda K."/>
            <person name="Sakurai N."/>
            <person name="Takahashi Y."/>
            <person name="Watada M."/>
            <person name="Katoh T."/>
            <person name="Gotoh A."/>
            <person name="Gotoh Y."/>
            <person name="Taniguchi I."/>
            <person name="Nakamura K."/>
            <person name="Hayashi T."/>
            <person name="Katayama T."/>
            <person name="Uemura T."/>
            <person name="Hattori Y."/>
        </authorList>
    </citation>
    <scope>NUCLEOTIDE SEQUENCE [LARGE SCALE GENOMIC DNA]</scope>
    <source>
        <strain evidence="2 3">PK-24</strain>
    </source>
</reference>
<evidence type="ECO:0000256" key="1">
    <source>
        <dbReference type="ARBA" id="ARBA00007073"/>
    </source>
</evidence>
<accession>A0AAV5R2J5</accession>
<sequence length="83" mass="9376">MSQLPVSLSINIPFLNNNHALIAQKSLSPDPMLKPDTVNVQYKIKNNTILNIIVNGIDDRVIRVTVNNLLENLKTIIECFETF</sequence>
<dbReference type="Pfam" id="PF09341">
    <property type="entry name" value="Pcc1"/>
    <property type="match status" value="1"/>
</dbReference>
<dbReference type="GO" id="GO:0003677">
    <property type="term" value="F:DNA binding"/>
    <property type="evidence" value="ECO:0007669"/>
    <property type="project" value="UniProtKB-KW"/>
</dbReference>
<dbReference type="InterPro" id="IPR015419">
    <property type="entry name" value="CTAG/Pcc1"/>
</dbReference>
<dbReference type="EMBL" id="BTGB01000003">
    <property type="protein sequence ID" value="GMM45706.1"/>
    <property type="molecule type" value="Genomic_DNA"/>
</dbReference>
<comment type="caution">
    <text evidence="2">The sequence shown here is derived from an EMBL/GenBank/DDBJ whole genome shotgun (WGS) entry which is preliminary data.</text>
</comment>
<name>A0AAV5R2J5_PICKL</name>
<proteinExistence type="inferred from homology"/>
<evidence type="ECO:0000313" key="3">
    <source>
        <dbReference type="Proteomes" id="UP001378960"/>
    </source>
</evidence>
<keyword evidence="2" id="KW-0238">DNA-binding</keyword>
<keyword evidence="3" id="KW-1185">Reference proteome</keyword>
<organism evidence="2 3">
    <name type="scientific">Pichia kluyveri</name>
    <name type="common">Yeast</name>
    <dbReference type="NCBI Taxonomy" id="36015"/>
    <lineage>
        <taxon>Eukaryota</taxon>
        <taxon>Fungi</taxon>
        <taxon>Dikarya</taxon>
        <taxon>Ascomycota</taxon>
        <taxon>Saccharomycotina</taxon>
        <taxon>Pichiomycetes</taxon>
        <taxon>Pichiales</taxon>
        <taxon>Pichiaceae</taxon>
        <taxon>Pichia</taxon>
    </lineage>
</organism>
<gene>
    <name evidence="2" type="ORF">DAPK24_022810</name>
</gene>
<protein>
    <submittedName>
        <fullName evidence="2">Chromatin DNA-binding EKC/KEOPS complex subunit</fullName>
    </submittedName>
</protein>
<evidence type="ECO:0000313" key="2">
    <source>
        <dbReference type="EMBL" id="GMM45706.1"/>
    </source>
</evidence>
<dbReference type="AlphaFoldDB" id="A0AAV5R2J5"/>
<comment type="similarity">
    <text evidence="1">Belongs to the CTAG/PCC1 family.</text>
</comment>